<dbReference type="GO" id="GO:0004335">
    <property type="term" value="F:galactokinase activity"/>
    <property type="evidence" value="ECO:0007669"/>
    <property type="project" value="InterPro"/>
</dbReference>
<dbReference type="InterPro" id="IPR014721">
    <property type="entry name" value="Ribsml_uS5_D2-typ_fold_subgr"/>
</dbReference>
<dbReference type="AlphaFoldDB" id="A0A158QH45"/>
<dbReference type="SUPFAM" id="SSF54211">
    <property type="entry name" value="Ribosomal protein S5 domain 2-like"/>
    <property type="match status" value="1"/>
</dbReference>
<evidence type="ECO:0000259" key="4">
    <source>
        <dbReference type="Pfam" id="PF00288"/>
    </source>
</evidence>
<keyword evidence="3" id="KW-0067">ATP-binding</keyword>
<dbReference type="InterPro" id="IPR000705">
    <property type="entry name" value="Galactokinase"/>
</dbReference>
<dbReference type="InterPro" id="IPR006206">
    <property type="entry name" value="Mevalonate/galactokinase"/>
</dbReference>
<dbReference type="SUPFAM" id="SSF55060">
    <property type="entry name" value="GHMP Kinase, C-terminal domain"/>
    <property type="match status" value="1"/>
</dbReference>
<evidence type="ECO:0000313" key="7">
    <source>
        <dbReference type="WBParaSite" id="HNAJ_0000143301-mRNA-1"/>
    </source>
</evidence>
<feature type="domain" description="GHMP kinase N-terminal" evidence="4">
    <location>
        <begin position="173"/>
        <end position="233"/>
    </location>
</feature>
<evidence type="ECO:0000256" key="3">
    <source>
        <dbReference type="ARBA" id="ARBA00022840"/>
    </source>
</evidence>
<dbReference type="STRING" id="102285.A0A158QH45"/>
<evidence type="ECO:0000256" key="1">
    <source>
        <dbReference type="ARBA" id="ARBA00006566"/>
    </source>
</evidence>
<dbReference type="GO" id="GO:0005829">
    <property type="term" value="C:cytosol"/>
    <property type="evidence" value="ECO:0007669"/>
    <property type="project" value="TreeGrafter"/>
</dbReference>
<name>A0A158QH45_RODNA</name>
<proteinExistence type="inferred from homology"/>
<feature type="domain" description="GHMP kinase C-terminal" evidence="5">
    <location>
        <begin position="382"/>
        <end position="452"/>
    </location>
</feature>
<reference evidence="7" key="1">
    <citation type="submission" date="2016-04" db="UniProtKB">
        <authorList>
            <consortium name="WormBaseParasite"/>
        </authorList>
    </citation>
    <scope>IDENTIFICATION</scope>
</reference>
<evidence type="ECO:0000259" key="5">
    <source>
        <dbReference type="Pfam" id="PF08544"/>
    </source>
</evidence>
<comment type="similarity">
    <text evidence="1">Belongs to the GHMP kinase family. GalK subfamily.</text>
</comment>
<dbReference type="InterPro" id="IPR006204">
    <property type="entry name" value="GHMP_kinase_N_dom"/>
</dbReference>
<organism evidence="7">
    <name type="scientific">Rodentolepis nana</name>
    <name type="common">Dwarf tapeworm</name>
    <name type="synonym">Hymenolepis nana</name>
    <dbReference type="NCBI Taxonomy" id="102285"/>
    <lineage>
        <taxon>Eukaryota</taxon>
        <taxon>Metazoa</taxon>
        <taxon>Spiralia</taxon>
        <taxon>Lophotrochozoa</taxon>
        <taxon>Platyhelminthes</taxon>
        <taxon>Cestoda</taxon>
        <taxon>Eucestoda</taxon>
        <taxon>Cyclophyllidea</taxon>
        <taxon>Hymenolepididae</taxon>
        <taxon>Rodentolepis</taxon>
    </lineage>
</organism>
<dbReference type="InterPro" id="IPR036554">
    <property type="entry name" value="GHMP_kinase_C_sf"/>
</dbReference>
<dbReference type="InterPro" id="IPR013750">
    <property type="entry name" value="GHMP_kinase_C_dom"/>
</dbReference>
<dbReference type="InterPro" id="IPR019539">
    <property type="entry name" value="GalKase_N"/>
</dbReference>
<dbReference type="InterPro" id="IPR020568">
    <property type="entry name" value="Ribosomal_Su5_D2-typ_SF"/>
</dbReference>
<protein>
    <submittedName>
        <fullName evidence="7">Galactokinase</fullName>
    </submittedName>
</protein>
<evidence type="ECO:0000259" key="6">
    <source>
        <dbReference type="Pfam" id="PF10509"/>
    </source>
</evidence>
<dbReference type="Pfam" id="PF10509">
    <property type="entry name" value="GalKase_gal_bdg"/>
    <property type="match status" value="1"/>
</dbReference>
<dbReference type="WBParaSite" id="HNAJ_0000143301-mRNA-1">
    <property type="protein sequence ID" value="HNAJ_0000143301-mRNA-1"/>
    <property type="gene ID" value="HNAJ_0000143301"/>
</dbReference>
<dbReference type="GO" id="GO:0005524">
    <property type="term" value="F:ATP binding"/>
    <property type="evidence" value="ECO:0007669"/>
    <property type="project" value="UniProtKB-KW"/>
</dbReference>
<dbReference type="Gene3D" id="3.30.70.890">
    <property type="entry name" value="GHMP kinase, C-terminal domain"/>
    <property type="match status" value="1"/>
</dbReference>
<dbReference type="GO" id="GO:0006012">
    <property type="term" value="P:galactose metabolic process"/>
    <property type="evidence" value="ECO:0007669"/>
    <property type="project" value="InterPro"/>
</dbReference>
<dbReference type="PRINTS" id="PR00959">
    <property type="entry name" value="MEVGALKINASE"/>
</dbReference>
<dbReference type="Pfam" id="PF08544">
    <property type="entry name" value="GHMP_kinases_C"/>
    <property type="match status" value="1"/>
</dbReference>
<sequence>LQSHYVTFTEDETSDRLKSLLIRRCTEVNQCDFIVRAPGRVNLIGKYLCLELMFYLFQISLDVYSILGEHIDYSGYGVLPMDLKQSVFIAVAKLSESSQGLVHILSEKENWEEFTCTIEEAETFAQDGPPCPLKWYHYVLCGYRGFCDYARQNFPDWKAPSICMLIANGNDSSYLPMCAGLSSSSALVVASAMAVMRSTNSYIEPKILANICAACELLIGTKGGGMDQAACLLADSTAMMIEFTKPLLTTTPVLIPKGGVFCIADCGVRLNKAATPDYNTRVSQCREAALILLNNLEKKPEFRKETITLFDVQRYYAKERPIDMVGDQSPWMKAFPNALAESIPARRSMHCYSEAQRVLNFKRLCEMAAMEKYEPGEADQVLRKLGEIMNESHHSCRDLFDCSCPELDRLVKICTFAGSYGSRLTGAGWGGCVVSLVSESNIHQFMATVAKNYFNSTPEAIPNKLFYTAPGRAAGFIDVSPIVTRNEPPL</sequence>
<keyword evidence="2" id="KW-0547">Nucleotide-binding</keyword>
<dbReference type="Pfam" id="PF00288">
    <property type="entry name" value="GHMP_kinases_N"/>
    <property type="match status" value="1"/>
</dbReference>
<dbReference type="PIRSF" id="PIRSF000530">
    <property type="entry name" value="Galactokinase"/>
    <property type="match status" value="1"/>
</dbReference>
<evidence type="ECO:0000256" key="2">
    <source>
        <dbReference type="ARBA" id="ARBA00022741"/>
    </source>
</evidence>
<dbReference type="PANTHER" id="PTHR10457:SF7">
    <property type="entry name" value="GALACTOKINASE-RELATED"/>
    <property type="match status" value="1"/>
</dbReference>
<feature type="domain" description="Galactokinase N-terminal" evidence="6">
    <location>
        <begin position="66"/>
        <end position="93"/>
    </location>
</feature>
<accession>A0A158QH45</accession>
<dbReference type="PANTHER" id="PTHR10457">
    <property type="entry name" value="MEVALONATE KINASE/GALACTOKINASE"/>
    <property type="match status" value="1"/>
</dbReference>
<dbReference type="PRINTS" id="PR00473">
    <property type="entry name" value="GALCTOKINASE"/>
</dbReference>
<dbReference type="Gene3D" id="3.30.230.10">
    <property type="match status" value="1"/>
</dbReference>